<dbReference type="WBParaSite" id="sdigi.contig367.g7797.t1">
    <property type="protein sequence ID" value="sdigi.contig367.g7797.t1"/>
    <property type="gene ID" value="sdigi.contig367.g7797"/>
</dbReference>
<dbReference type="Gene3D" id="1.10.418.10">
    <property type="entry name" value="Calponin-like domain"/>
    <property type="match status" value="1"/>
</dbReference>
<protein>
    <submittedName>
        <fullName evidence="4">Calponin-homology (CH) domain-containing protein</fullName>
    </submittedName>
</protein>
<evidence type="ECO:0000313" key="3">
    <source>
        <dbReference type="Proteomes" id="UP000887581"/>
    </source>
</evidence>
<dbReference type="InterPro" id="IPR036872">
    <property type="entry name" value="CH_dom_sf"/>
</dbReference>
<feature type="compositionally biased region" description="Polar residues" evidence="1">
    <location>
        <begin position="398"/>
        <end position="407"/>
    </location>
</feature>
<dbReference type="SUPFAM" id="SSF47576">
    <property type="entry name" value="Calponin-homology domain, CH-domain"/>
    <property type="match status" value="1"/>
</dbReference>
<dbReference type="AlphaFoldDB" id="A0A915PRK0"/>
<dbReference type="Proteomes" id="UP000887581">
    <property type="component" value="Unplaced"/>
</dbReference>
<evidence type="ECO:0000313" key="4">
    <source>
        <dbReference type="WBParaSite" id="sdigi.contig367.g7797.t1"/>
    </source>
</evidence>
<reference evidence="4" key="1">
    <citation type="submission" date="2022-11" db="UniProtKB">
        <authorList>
            <consortium name="WormBaseParasite"/>
        </authorList>
    </citation>
    <scope>IDENTIFICATION</scope>
</reference>
<feature type="domain" description="Calponin-homology (CH)" evidence="2">
    <location>
        <begin position="474"/>
        <end position="556"/>
    </location>
</feature>
<keyword evidence="3" id="KW-1185">Reference proteome</keyword>
<feature type="compositionally biased region" description="Low complexity" evidence="1">
    <location>
        <begin position="414"/>
        <end position="432"/>
    </location>
</feature>
<sequence length="556" mass="60548">MCTLVDLRIDVNPLTSPPAKLCSKGREHAFKWLRAHAGQTNDSATKTYDYTMKRPATINATLRRGQKYIENAADGRRFERRSRATRFNTVGGSDSGYASTVDENRYSRELQTITSQAGCLFNIDETNQLHHPRQQQQQLSSNWEAISALELKDTLMQPANSSSDGDLLKEVMHAYTQKMATGTDSSNSYGLCSLSPYHQCTTTGYQLYANSCITASTSNLFSSSTTSSTVQRPQAIVPPMTATVATSKLVAVVNQELEMKENDENKRKTNGVIPDIKNNNTFEVEQKFNHHYCLQCLTANCQPNTDHHAIKSIPYDVLSRSQKCLSPVIEDSNPSVTVSVSTNASLSSSTGNVSASGGITRLIAPSDSVSSSITIPNTSISIKSKHMLSLAKSSGILTSRSPVSNRTSTEKRNPVSSRVSTVNSRTTTGNSSLSTKSSLANNTKISHTRIHRSPVNHGTVNSTSTHVTNAGTVENMRKILEGRLNITLPSERAQLAASLADGVKLCNFANCIRLRAVNSLFTPASKDMALSPPKCRRNVDSFLAACRRIGVPEVIF</sequence>
<accession>A0A915PRK0</accession>
<dbReference type="InterPro" id="IPR001715">
    <property type="entry name" value="CH_dom"/>
</dbReference>
<feature type="region of interest" description="Disordered" evidence="1">
    <location>
        <begin position="398"/>
        <end position="441"/>
    </location>
</feature>
<name>A0A915PRK0_9BILA</name>
<organism evidence="3 4">
    <name type="scientific">Setaria digitata</name>
    <dbReference type="NCBI Taxonomy" id="48799"/>
    <lineage>
        <taxon>Eukaryota</taxon>
        <taxon>Metazoa</taxon>
        <taxon>Ecdysozoa</taxon>
        <taxon>Nematoda</taxon>
        <taxon>Chromadorea</taxon>
        <taxon>Rhabditida</taxon>
        <taxon>Spirurina</taxon>
        <taxon>Spiruromorpha</taxon>
        <taxon>Filarioidea</taxon>
        <taxon>Setariidae</taxon>
        <taxon>Setaria</taxon>
    </lineage>
</organism>
<evidence type="ECO:0000259" key="2">
    <source>
        <dbReference type="PROSITE" id="PS50021"/>
    </source>
</evidence>
<evidence type="ECO:0000256" key="1">
    <source>
        <dbReference type="SAM" id="MobiDB-lite"/>
    </source>
</evidence>
<proteinExistence type="predicted"/>
<dbReference type="PROSITE" id="PS50021">
    <property type="entry name" value="CH"/>
    <property type="match status" value="1"/>
</dbReference>